<dbReference type="AlphaFoldDB" id="M2ACN2"/>
<accession>M2ACN2</accession>
<protein>
    <submittedName>
        <fullName evidence="1">Uncharacterized protein</fullName>
    </submittedName>
</protein>
<proteinExistence type="predicted"/>
<sequence>MGGSPAQWLVIVREREFACVLRGVCVPFPGGRTFSAVKARPSDRTMVFQDRRK</sequence>
<evidence type="ECO:0000313" key="1">
    <source>
        <dbReference type="EMBL" id="EMB14685.1"/>
    </source>
</evidence>
<keyword evidence="2" id="KW-1185">Reference proteome</keyword>
<gene>
    <name evidence="1" type="ORF">RE6C_04492</name>
</gene>
<organism evidence="1 2">
    <name type="scientific">Rhodopirellula europaea 6C</name>
    <dbReference type="NCBI Taxonomy" id="1263867"/>
    <lineage>
        <taxon>Bacteria</taxon>
        <taxon>Pseudomonadati</taxon>
        <taxon>Planctomycetota</taxon>
        <taxon>Planctomycetia</taxon>
        <taxon>Pirellulales</taxon>
        <taxon>Pirellulaceae</taxon>
        <taxon>Rhodopirellula</taxon>
    </lineage>
</organism>
<dbReference type="Proteomes" id="UP000011529">
    <property type="component" value="Unassembled WGS sequence"/>
</dbReference>
<comment type="caution">
    <text evidence="1">The sequence shown here is derived from an EMBL/GenBank/DDBJ whole genome shotgun (WGS) entry which is preliminary data.</text>
</comment>
<evidence type="ECO:0000313" key="2">
    <source>
        <dbReference type="Proteomes" id="UP000011529"/>
    </source>
</evidence>
<dbReference type="EMBL" id="ANMO01000211">
    <property type="protein sequence ID" value="EMB14685.1"/>
    <property type="molecule type" value="Genomic_DNA"/>
</dbReference>
<reference evidence="1" key="2">
    <citation type="journal article" date="2013" name="Mar. Genomics">
        <title>Expression of sulfatases in Rhodopirellula baltica and the diversity of sulfatases in the genus Rhodopirellula.</title>
        <authorList>
            <person name="Wegner C.E."/>
            <person name="Richter-Heitmann T."/>
            <person name="Klindworth A."/>
            <person name="Klockow C."/>
            <person name="Richter M."/>
            <person name="Achstetter T."/>
            <person name="Glockner F.O."/>
            <person name="Harder J."/>
        </authorList>
    </citation>
    <scope>NUCLEOTIDE SEQUENCE [LARGE SCALE GENOMIC DNA]</scope>
    <source>
        <strain evidence="1">6C</strain>
    </source>
</reference>
<name>M2ACN2_9BACT</name>
<reference evidence="1" key="1">
    <citation type="submission" date="2012-11" db="EMBL/GenBank/DDBJ databases">
        <title>Permanent draft genomes of Rhodopirellula europaea strain SH398 and 6C.</title>
        <authorList>
            <person name="Richter M."/>
            <person name="Richter-Heitmann T."/>
            <person name="Frank C."/>
            <person name="Harder J."/>
            <person name="Glockner F.O."/>
        </authorList>
    </citation>
    <scope>NUCLEOTIDE SEQUENCE</scope>
    <source>
        <strain evidence="1">6C</strain>
    </source>
</reference>